<feature type="transmembrane region" description="Helical" evidence="1">
    <location>
        <begin position="731"/>
        <end position="752"/>
    </location>
</feature>
<dbReference type="RefSeq" id="WP_279252213.1">
    <property type="nucleotide sequence ID" value="NZ_SHNP01000002.1"/>
</dbReference>
<protein>
    <recommendedName>
        <fullName evidence="6">Carrier domain-containing protein</fullName>
    </recommendedName>
</protein>
<feature type="domain" description="AMP-dependent synthetase/ligase" evidence="2">
    <location>
        <begin position="62"/>
        <end position="420"/>
    </location>
</feature>
<dbReference type="InterPro" id="IPR045851">
    <property type="entry name" value="AMP-bd_C_sf"/>
</dbReference>
<dbReference type="Proteomes" id="UP001143307">
    <property type="component" value="Unassembled WGS sequence"/>
</dbReference>
<dbReference type="InterPro" id="IPR042099">
    <property type="entry name" value="ANL_N_sf"/>
</dbReference>
<dbReference type="InterPro" id="IPR020845">
    <property type="entry name" value="AMP-binding_CS"/>
</dbReference>
<dbReference type="SUPFAM" id="SSF51161">
    <property type="entry name" value="Trimeric LpxA-like enzymes"/>
    <property type="match status" value="2"/>
</dbReference>
<evidence type="ECO:0000256" key="1">
    <source>
        <dbReference type="SAM" id="Phobius"/>
    </source>
</evidence>
<dbReference type="SUPFAM" id="SSF56801">
    <property type="entry name" value="Acetyl-CoA synthetase-like"/>
    <property type="match status" value="1"/>
</dbReference>
<dbReference type="PANTHER" id="PTHR45527">
    <property type="entry name" value="NONRIBOSOMAL PEPTIDE SYNTHETASE"/>
    <property type="match status" value="1"/>
</dbReference>
<keyword evidence="1" id="KW-0812">Transmembrane</keyword>
<feature type="transmembrane region" description="Helical" evidence="1">
    <location>
        <begin position="951"/>
        <end position="977"/>
    </location>
</feature>
<keyword evidence="5" id="KW-1185">Reference proteome</keyword>
<proteinExistence type="predicted"/>
<feature type="transmembrane region" description="Helical" evidence="1">
    <location>
        <begin position="1208"/>
        <end position="1231"/>
    </location>
</feature>
<keyword evidence="1" id="KW-1133">Transmembrane helix</keyword>
<evidence type="ECO:0000313" key="5">
    <source>
        <dbReference type="Proteomes" id="UP001143307"/>
    </source>
</evidence>
<dbReference type="Gene3D" id="3.40.50.12780">
    <property type="entry name" value="N-terminal domain of ligase-like"/>
    <property type="match status" value="1"/>
</dbReference>
<dbReference type="Gene3D" id="3.30.300.30">
    <property type="match status" value="1"/>
</dbReference>
<dbReference type="PANTHER" id="PTHR45527:SF1">
    <property type="entry name" value="FATTY ACID SYNTHASE"/>
    <property type="match status" value="1"/>
</dbReference>
<dbReference type="Gene3D" id="1.10.1200.10">
    <property type="entry name" value="ACP-like"/>
    <property type="match status" value="1"/>
</dbReference>
<evidence type="ECO:0000313" key="4">
    <source>
        <dbReference type="EMBL" id="MCX2973279.1"/>
    </source>
</evidence>
<evidence type="ECO:0008006" key="6">
    <source>
        <dbReference type="Google" id="ProtNLM"/>
    </source>
</evidence>
<name>A0ABT3STT2_9GAMM</name>
<dbReference type="InterPro" id="IPR011004">
    <property type="entry name" value="Trimer_LpxA-like_sf"/>
</dbReference>
<dbReference type="EMBL" id="SHNP01000002">
    <property type="protein sequence ID" value="MCX2973279.1"/>
    <property type="molecule type" value="Genomic_DNA"/>
</dbReference>
<sequence length="1421" mass="154699">MSLIWMVIIPAAVTAAWFRYRLIAAETTRPASPKPFLSNPAPENPWGTHSHQQDTQWLHELFERSAATFPELTALSVASTGETLSYRALNERAEQFKNRIGFYLSGPDQVVAVRLEQNTADIVAIHLAILKAGGVQLFLDPEAPEAACQQTLLDAAPVLLISEESVAGLDVPVLRPDELQPNQYADAAAQNLEDMTLRQEQSPAWLDDPQERLASIFYTSGTTGVPKGVECHHAGYINLAKSYAQFFDFVPESDATSLTSSLGYDGSISEMYSAWLAGCEVVLLTKAELRSGPGLLPILRQHNITTLFCPPVLLSTLTDKPATDLPYPVCRYIVPAGEAFPASLVPAWSAARRQIVNTYGPTEVSTDTSRQLLRPDEPVTIGSPFPGVSYHILEPGTLRLMPHGEEGELCIGGCQLARGYRNLDVITREKFIHHPTYGRLYRSGDRCHVDAYTMRVHFHGRLDSQLKVRGFRVEAQPIESILQDHFADVETAVLSSQNNELVALVRSPKLWQESDEKGSIRALPSSIRSRAQALIGKSHPPHAIPTRFFMVDKFELVAASGKIDRQALPQISQFFVADGSGESIAGQDPESDHERDPAVLAMCRAELGASLNWHDDFMDWGAHSIAVAQLTQTLQSAGYDVSVRSLLSDHRSAGKIADLGINSDAAAKTRDERVSARASKDQKQRDVAQDTPLAFRHFSLMQAVGAITLRLPLFVFAVLGLAIVNPEELLLAGDITGFITATIVVYGLYMLVPFVNLLWVKALGAVMGWSGFLPEIAPGRYQKFSAQHLQLWWAEQQTDFVIRPLSKGLRSQLLYNWMLRKLGASVHASANISQSTEWFGPLSLLTVERNAIIQAGAQISMVVWEGEHCTVKPVHICAAARVGSRGMVYSGAYLGANSWLTPMSSLSAITGENVQVDGVPGRVVGAAQPFTAPQSTKMGPFKAGITDTRNVFFQMVLELTLIILPGSAIALVSTYILGFDAFNKATLGFEQINWPDLLAVAGAGTVGIWLGVLASSLLLCGFLRLTPTRSGWISSTSLHGTLARYRQQKMNQIQHMWGWSLTGQYLRALAGVKFSKVGASECDALVNLLPEHLTADANIFVAQGCYCNVLDEHGGFLLARPIDLPAGFFASNNAMVENGPLPGNLLLGVSTGIGPHLYRNQYRDRPDIPRVLAGNPPLEIGTTTRRTQPVHPSPSLGIFLARFLLNDFASVAIVPGLTVFLGGLLLITLNTLGFSNISAALITSLFAPFLLFLIALGLKNILVGAHWGRDNTTPFWSIRHFSYFLAQDCFFKLLSGTLTALSGTALANPVLRRFGCRIGKRSLIGQPLQMSDWHAVDIGSDCIVNSQLQLHSFEERLLTVKRSKIGAGTVINCGSMLMGGANLEAGVTVHPQSLIFKAMHLSRGIHAGNPAMPLPSGADYD</sequence>
<dbReference type="InterPro" id="IPR036736">
    <property type="entry name" value="ACP-like_sf"/>
</dbReference>
<comment type="caution">
    <text evidence="4">The sequence shown here is derived from an EMBL/GenBank/DDBJ whole genome shotgun (WGS) entry which is preliminary data.</text>
</comment>
<feature type="domain" description="Carrier" evidence="3">
    <location>
        <begin position="599"/>
        <end position="658"/>
    </location>
</feature>
<accession>A0ABT3STT2</accession>
<feature type="transmembrane region" description="Helical" evidence="1">
    <location>
        <begin position="700"/>
        <end position="724"/>
    </location>
</feature>
<reference evidence="4" key="1">
    <citation type="submission" date="2019-02" db="EMBL/GenBank/DDBJ databases">
        <authorList>
            <person name="Li S.-H."/>
        </authorList>
    </citation>
    <scope>NUCLEOTIDE SEQUENCE</scope>
    <source>
        <strain evidence="4">IMCC8485</strain>
    </source>
</reference>
<feature type="transmembrane region" description="Helical" evidence="1">
    <location>
        <begin position="1237"/>
        <end position="1258"/>
    </location>
</feature>
<dbReference type="Pfam" id="PF00550">
    <property type="entry name" value="PP-binding"/>
    <property type="match status" value="1"/>
</dbReference>
<evidence type="ECO:0000259" key="2">
    <source>
        <dbReference type="Pfam" id="PF00501"/>
    </source>
</evidence>
<feature type="transmembrane region" description="Helical" evidence="1">
    <location>
        <begin position="758"/>
        <end position="777"/>
    </location>
</feature>
<feature type="transmembrane region" description="Helical" evidence="1">
    <location>
        <begin position="997"/>
        <end position="1023"/>
    </location>
</feature>
<organism evidence="4 5">
    <name type="scientific">Candidatus Seongchinamella marina</name>
    <dbReference type="NCBI Taxonomy" id="2518990"/>
    <lineage>
        <taxon>Bacteria</taxon>
        <taxon>Pseudomonadati</taxon>
        <taxon>Pseudomonadota</taxon>
        <taxon>Gammaproteobacteria</taxon>
        <taxon>Cellvibrionales</taxon>
        <taxon>Halieaceae</taxon>
        <taxon>Seongchinamella</taxon>
    </lineage>
</organism>
<dbReference type="PROSITE" id="PS00455">
    <property type="entry name" value="AMP_BINDING"/>
    <property type="match status" value="1"/>
</dbReference>
<evidence type="ECO:0000259" key="3">
    <source>
        <dbReference type="Pfam" id="PF00550"/>
    </source>
</evidence>
<dbReference type="InterPro" id="IPR000873">
    <property type="entry name" value="AMP-dep_synth/lig_dom"/>
</dbReference>
<dbReference type="InterPro" id="IPR009081">
    <property type="entry name" value="PP-bd_ACP"/>
</dbReference>
<dbReference type="Pfam" id="PF00501">
    <property type="entry name" value="AMP-binding"/>
    <property type="match status" value="1"/>
</dbReference>
<keyword evidence="1" id="KW-0472">Membrane</keyword>
<dbReference type="Gene3D" id="2.160.10.10">
    <property type="entry name" value="Hexapeptide repeat proteins"/>
    <property type="match status" value="1"/>
</dbReference>
<gene>
    <name evidence="4" type="ORF">EYC87_06720</name>
</gene>